<dbReference type="GO" id="GO:0043139">
    <property type="term" value="F:5'-3' DNA helicase activity"/>
    <property type="evidence" value="ECO:0007669"/>
    <property type="project" value="TreeGrafter"/>
</dbReference>
<organism evidence="8 9">
    <name type="scientific">Haloarcula rubripromontorii</name>
    <dbReference type="NCBI Taxonomy" id="1705562"/>
    <lineage>
        <taxon>Archaea</taxon>
        <taxon>Methanobacteriati</taxon>
        <taxon>Methanobacteriota</taxon>
        <taxon>Stenosarchaea group</taxon>
        <taxon>Halobacteria</taxon>
        <taxon>Halobacteriales</taxon>
        <taxon>Haloarculaceae</taxon>
        <taxon>Haloarcula</taxon>
    </lineage>
</organism>
<proteinExistence type="inferred from homology"/>
<evidence type="ECO:0000313" key="9">
    <source>
        <dbReference type="Proteomes" id="UP000037729"/>
    </source>
</evidence>
<evidence type="ECO:0000256" key="3">
    <source>
        <dbReference type="ARBA" id="ARBA00022801"/>
    </source>
</evidence>
<dbReference type="Pfam" id="PF13087">
    <property type="entry name" value="AAA_12"/>
    <property type="match status" value="1"/>
</dbReference>
<dbReference type="Gene3D" id="3.40.50.300">
    <property type="entry name" value="P-loop containing nucleotide triphosphate hydrolases"/>
    <property type="match status" value="3"/>
</dbReference>
<dbReference type="Pfam" id="PF13086">
    <property type="entry name" value="AAA_11"/>
    <property type="match status" value="2"/>
</dbReference>
<comment type="caution">
    <text evidence="8">The sequence shown here is derived from an EMBL/GenBank/DDBJ whole genome shotgun (WGS) entry which is preliminary data.</text>
</comment>
<evidence type="ECO:0000313" key="8">
    <source>
        <dbReference type="EMBL" id="KOX92194.1"/>
    </source>
</evidence>
<dbReference type="GO" id="GO:0005524">
    <property type="term" value="F:ATP binding"/>
    <property type="evidence" value="ECO:0007669"/>
    <property type="project" value="UniProtKB-KW"/>
</dbReference>
<keyword evidence="2" id="KW-0547">Nucleotide-binding</keyword>
<keyword evidence="4" id="KW-0347">Helicase</keyword>
<sequence length="742" mass="81080">MSLLFDHVIGSFDLDDASLCAVTDATLDDSGDVVPARPVAEFAAHHDKLAHPAEDWVCIPLHEPDSARPTGEYVAVTDHSLHGEIFIFERDGERDFIDADAFGATGLADRIRFWHSDYVPETYPPSYDSPIDDSEPPRNPIPSAELIDGLRSHVEREREATRQQNRERAQRRSPDEVYRVGGDAVPELHARGRDDGAYRFRVDPPADIAAERDGDWAFVVESVFGIHEGNEVLIHADREGGRGDGPFPAPATVERIRGRSVWLAVDWGEVDGATTLESALTDGDATYGLTALLNPVPFDREREAIAALADHRFRDVLAGDRPITFSNGAAARSDQFDGELNQEQQLAVEHALLADDLFCIHGPPGTGKTRTLVEIVRRAAQAGEDVLVCADSNQAVDNLVAGSSTGDAADPQSLHAYGQHGDGDYTLNRVNASQSANEVVRRAYGDVAERADVVAVTNNSAATLAREFDLVVLDEATQSTCAASCIPLVRADRAVLAGDHRQLPPYSASDEPPASSYGHSLFEHLYADGGVYEGVGLQLQTQYRMHRDIAYFPNRRFYDRTLRNGRAVDPLPDRPAIEGYNVGGRVETVGHSKANPTEARLVAHLVQDLLSDVPAEEIGVITPYSAQVSRVREMLAERTDAGDRVTVDTIDSFQGGERTAIVLSLVRSNADGTVGFLGRPVDGPRRLNVALTRAKRYCAVVADWHTLRYDADGKCGDLYSDFYQFVSNTDRLNDVDPEFIPV</sequence>
<evidence type="ECO:0000256" key="1">
    <source>
        <dbReference type="ARBA" id="ARBA00007913"/>
    </source>
</evidence>
<evidence type="ECO:0000259" key="7">
    <source>
        <dbReference type="SMART" id="SM00382"/>
    </source>
</evidence>
<name>A0A0N0BNA0_9EURY</name>
<dbReference type="GO" id="GO:0016787">
    <property type="term" value="F:hydrolase activity"/>
    <property type="evidence" value="ECO:0007669"/>
    <property type="project" value="UniProtKB-KW"/>
</dbReference>
<dbReference type="InterPro" id="IPR041679">
    <property type="entry name" value="DNA2/NAM7-like_C"/>
</dbReference>
<dbReference type="SMART" id="SM00382">
    <property type="entry name" value="AAA"/>
    <property type="match status" value="1"/>
</dbReference>
<dbReference type="EMBL" id="LIUF01000004">
    <property type="protein sequence ID" value="KOX92194.1"/>
    <property type="molecule type" value="Genomic_DNA"/>
</dbReference>
<dbReference type="SUPFAM" id="SSF52540">
    <property type="entry name" value="P-loop containing nucleoside triphosphate hydrolases"/>
    <property type="match status" value="1"/>
</dbReference>
<gene>
    <name evidence="8" type="ORF">AMS69_12505</name>
</gene>
<evidence type="ECO:0000256" key="6">
    <source>
        <dbReference type="SAM" id="MobiDB-lite"/>
    </source>
</evidence>
<reference evidence="8 9" key="1">
    <citation type="submission" date="2015-08" db="EMBL/GenBank/DDBJ databases">
        <title>Genomes of Isolates from Cabo Rojo, PR.</title>
        <authorList>
            <person name="Sanchez-Nieves R.L."/>
            <person name="Montalvo-Rodriguez R."/>
        </authorList>
    </citation>
    <scope>NUCLEOTIDE SEQUENCE [LARGE SCALE GENOMIC DNA]</scope>
    <source>
        <strain evidence="8 9">SL3</strain>
    </source>
</reference>
<protein>
    <submittedName>
        <fullName evidence="8">DNA-binding protein</fullName>
    </submittedName>
</protein>
<dbReference type="CDD" id="cd18808">
    <property type="entry name" value="SF1_C_Upf1"/>
    <property type="match status" value="1"/>
</dbReference>
<dbReference type="Proteomes" id="UP000037729">
    <property type="component" value="Unassembled WGS sequence"/>
</dbReference>
<dbReference type="InterPro" id="IPR041677">
    <property type="entry name" value="DNA2/NAM7_AAA_11"/>
</dbReference>
<keyword evidence="9" id="KW-1185">Reference proteome</keyword>
<dbReference type="PATRIC" id="fig|1705562.3.peg.3080"/>
<feature type="domain" description="AAA+ ATPase" evidence="7">
    <location>
        <begin position="354"/>
        <end position="507"/>
    </location>
</feature>
<dbReference type="InterPro" id="IPR003593">
    <property type="entry name" value="AAA+_ATPase"/>
</dbReference>
<dbReference type="STRING" id="1705562.AMS69_12505"/>
<keyword evidence="3" id="KW-0378">Hydrolase</keyword>
<dbReference type="InterPro" id="IPR050534">
    <property type="entry name" value="Coronavir_polyprotein_1ab"/>
</dbReference>
<dbReference type="PANTHER" id="PTHR43788:SF8">
    <property type="entry name" value="DNA-BINDING PROTEIN SMUBP-2"/>
    <property type="match status" value="1"/>
</dbReference>
<dbReference type="Gene3D" id="2.40.30.270">
    <property type="match status" value="1"/>
</dbReference>
<comment type="similarity">
    <text evidence="1">Belongs to the DNA2/NAM7 helicase family.</text>
</comment>
<evidence type="ECO:0000256" key="2">
    <source>
        <dbReference type="ARBA" id="ARBA00022741"/>
    </source>
</evidence>
<dbReference type="InterPro" id="IPR047187">
    <property type="entry name" value="SF1_C_Upf1"/>
</dbReference>
<evidence type="ECO:0000256" key="4">
    <source>
        <dbReference type="ARBA" id="ARBA00022806"/>
    </source>
</evidence>
<dbReference type="InterPro" id="IPR027417">
    <property type="entry name" value="P-loop_NTPase"/>
</dbReference>
<keyword evidence="8" id="KW-0238">DNA-binding</keyword>
<keyword evidence="5" id="KW-0067">ATP-binding</keyword>
<dbReference type="PANTHER" id="PTHR43788">
    <property type="entry name" value="DNA2/NAM7 HELICASE FAMILY MEMBER"/>
    <property type="match status" value="1"/>
</dbReference>
<dbReference type="GO" id="GO:0003677">
    <property type="term" value="F:DNA binding"/>
    <property type="evidence" value="ECO:0007669"/>
    <property type="project" value="UniProtKB-KW"/>
</dbReference>
<accession>A0A0N0BNA0</accession>
<feature type="region of interest" description="Disordered" evidence="6">
    <location>
        <begin position="124"/>
        <end position="190"/>
    </location>
</feature>
<dbReference type="OrthoDB" id="45637at2157"/>
<dbReference type="RefSeq" id="WP_053968406.1">
    <property type="nucleotide sequence ID" value="NZ_LIUF01000004.1"/>
</dbReference>
<feature type="compositionally biased region" description="Basic and acidic residues" evidence="6">
    <location>
        <begin position="148"/>
        <end position="178"/>
    </location>
</feature>
<dbReference type="AlphaFoldDB" id="A0A0N0BNA0"/>
<evidence type="ECO:0000256" key="5">
    <source>
        <dbReference type="ARBA" id="ARBA00022840"/>
    </source>
</evidence>